<protein>
    <recommendedName>
        <fullName evidence="3">Glutamine--fructose-6-phosphate aminotransferase [isomerizing]</fullName>
        <ecNumber evidence="2">2.6.1.16</ecNumber>
    </recommendedName>
</protein>
<dbReference type="InterPro" id="IPR035490">
    <property type="entry name" value="GlmS/FrlB_SIS"/>
</dbReference>
<evidence type="ECO:0000256" key="3">
    <source>
        <dbReference type="ARBA" id="ARBA00016090"/>
    </source>
</evidence>
<dbReference type="PANTHER" id="PTHR10937">
    <property type="entry name" value="GLUCOSAMINE--FRUCTOSE-6-PHOSPHATE AMINOTRANSFERASE, ISOMERIZING"/>
    <property type="match status" value="1"/>
</dbReference>
<sequence length="360" mass="41313">MKKEKEHLMLQEILEQERVIRDIVKKYVDFNSGITYFEEFKHKLRELRKVDRVTFLGCGTSYHAAIYGNYIFEEFVDLPCEVEFADEFLRRKTVIETETMFIFFSQSGETTDIISAAKKAKESKCLIVGITNNINSTLAHLADVAINTLAGKEDALAATKTFSSQLIILALLAVYIGGLNRKPPTISKRAIEEIKVLPEKIKNIFSLQENIKKIAEKYKYIEQLAVLGEKYHFPIALEGGLKIKETSYTHAEGFSAHEFLHGPKALIEKNFPVIFFAPNDSVYQENKKIIKDLQEKEASLILIATKGNKDFKFKDILYIPESLEIFNPILSVIILQFFAYFLALEKRMDMDKPRNLSKFI</sequence>
<dbReference type="Gene3D" id="3.40.50.10490">
    <property type="entry name" value="Glucose-6-phosphate isomerase like protein, domain 1"/>
    <property type="match status" value="2"/>
</dbReference>
<dbReference type="Pfam" id="PF01380">
    <property type="entry name" value="SIS"/>
    <property type="match status" value="2"/>
</dbReference>
<dbReference type="Proteomes" id="UP000177579">
    <property type="component" value="Unassembled WGS sequence"/>
</dbReference>
<dbReference type="EC" id="2.6.1.16" evidence="2"/>
<organism evidence="7 8">
    <name type="scientific">Candidatus Falkowbacteria bacterium RIFOXYD2_FULL_34_120</name>
    <dbReference type="NCBI Taxonomy" id="1798007"/>
    <lineage>
        <taxon>Bacteria</taxon>
        <taxon>Candidatus Falkowiibacteriota</taxon>
    </lineage>
</organism>
<dbReference type="GO" id="GO:0097367">
    <property type="term" value="F:carbohydrate derivative binding"/>
    <property type="evidence" value="ECO:0007669"/>
    <property type="project" value="InterPro"/>
</dbReference>
<feature type="domain" description="SIS" evidence="6">
    <location>
        <begin position="214"/>
        <end position="353"/>
    </location>
</feature>
<dbReference type="CDD" id="cd05009">
    <property type="entry name" value="SIS_GlmS_GlmD_2"/>
    <property type="match status" value="1"/>
</dbReference>
<dbReference type="EMBL" id="MFGO01000010">
    <property type="protein sequence ID" value="OGF41354.1"/>
    <property type="molecule type" value="Genomic_DNA"/>
</dbReference>
<dbReference type="InterPro" id="IPR001347">
    <property type="entry name" value="SIS_dom"/>
</dbReference>
<dbReference type="FunFam" id="3.40.50.10490:FF:000001">
    <property type="entry name" value="Glutamine--fructose-6-phosphate aminotransferase [isomerizing]"/>
    <property type="match status" value="1"/>
</dbReference>
<evidence type="ECO:0000256" key="2">
    <source>
        <dbReference type="ARBA" id="ARBA00012916"/>
    </source>
</evidence>
<keyword evidence="5" id="KW-0472">Membrane</keyword>
<reference evidence="7 8" key="1">
    <citation type="journal article" date="2016" name="Nat. Commun.">
        <title>Thousands of microbial genomes shed light on interconnected biogeochemical processes in an aquifer system.</title>
        <authorList>
            <person name="Anantharaman K."/>
            <person name="Brown C.T."/>
            <person name="Hug L.A."/>
            <person name="Sharon I."/>
            <person name="Castelle C.J."/>
            <person name="Probst A.J."/>
            <person name="Thomas B.C."/>
            <person name="Singh A."/>
            <person name="Wilkins M.J."/>
            <person name="Karaoz U."/>
            <person name="Brodie E.L."/>
            <person name="Williams K.H."/>
            <person name="Hubbard S.S."/>
            <person name="Banfield J.F."/>
        </authorList>
    </citation>
    <scope>NUCLEOTIDE SEQUENCE [LARGE SCALE GENOMIC DNA]</scope>
</reference>
<dbReference type="SUPFAM" id="SSF53697">
    <property type="entry name" value="SIS domain"/>
    <property type="match status" value="1"/>
</dbReference>
<comment type="caution">
    <text evidence="7">The sequence shown here is derived from an EMBL/GenBank/DDBJ whole genome shotgun (WGS) entry which is preliminary data.</text>
</comment>
<feature type="domain" description="SIS" evidence="6">
    <location>
        <begin position="43"/>
        <end position="184"/>
    </location>
</feature>
<evidence type="ECO:0000256" key="5">
    <source>
        <dbReference type="SAM" id="Phobius"/>
    </source>
</evidence>
<evidence type="ECO:0000313" key="7">
    <source>
        <dbReference type="EMBL" id="OGF41354.1"/>
    </source>
</evidence>
<name>A0A1F5TRD3_9BACT</name>
<feature type="transmembrane region" description="Helical" evidence="5">
    <location>
        <begin position="325"/>
        <end position="344"/>
    </location>
</feature>
<accession>A0A1F5TRD3</accession>
<evidence type="ECO:0000313" key="8">
    <source>
        <dbReference type="Proteomes" id="UP000177579"/>
    </source>
</evidence>
<evidence type="ECO:0000256" key="1">
    <source>
        <dbReference type="ARBA" id="ARBA00001031"/>
    </source>
</evidence>
<dbReference type="PANTHER" id="PTHR10937:SF0">
    <property type="entry name" value="GLUTAMINE--FRUCTOSE-6-PHOSPHATE TRANSAMINASE (ISOMERIZING)"/>
    <property type="match status" value="1"/>
</dbReference>
<evidence type="ECO:0000256" key="4">
    <source>
        <dbReference type="ARBA" id="ARBA00022737"/>
    </source>
</evidence>
<dbReference type="GO" id="GO:0006487">
    <property type="term" value="P:protein N-linked glycosylation"/>
    <property type="evidence" value="ECO:0007669"/>
    <property type="project" value="TreeGrafter"/>
</dbReference>
<comment type="catalytic activity">
    <reaction evidence="1">
        <text>D-fructose 6-phosphate + L-glutamine = D-glucosamine 6-phosphate + L-glutamate</text>
        <dbReference type="Rhea" id="RHEA:13237"/>
        <dbReference type="ChEBI" id="CHEBI:29985"/>
        <dbReference type="ChEBI" id="CHEBI:58359"/>
        <dbReference type="ChEBI" id="CHEBI:58725"/>
        <dbReference type="ChEBI" id="CHEBI:61527"/>
        <dbReference type="EC" id="2.6.1.16"/>
    </reaction>
</comment>
<keyword evidence="5" id="KW-1133">Transmembrane helix</keyword>
<evidence type="ECO:0000259" key="6">
    <source>
        <dbReference type="PROSITE" id="PS51464"/>
    </source>
</evidence>
<proteinExistence type="predicted"/>
<dbReference type="CDD" id="cd05008">
    <property type="entry name" value="SIS_GlmS_GlmD_1"/>
    <property type="match status" value="1"/>
</dbReference>
<dbReference type="GO" id="GO:0006047">
    <property type="term" value="P:UDP-N-acetylglucosamine metabolic process"/>
    <property type="evidence" value="ECO:0007669"/>
    <property type="project" value="TreeGrafter"/>
</dbReference>
<dbReference type="GO" id="GO:0006002">
    <property type="term" value="P:fructose 6-phosphate metabolic process"/>
    <property type="evidence" value="ECO:0007669"/>
    <property type="project" value="TreeGrafter"/>
</dbReference>
<dbReference type="PROSITE" id="PS51464">
    <property type="entry name" value="SIS"/>
    <property type="match status" value="2"/>
</dbReference>
<gene>
    <name evidence="7" type="ORF">A2531_07140</name>
</gene>
<dbReference type="InterPro" id="IPR035466">
    <property type="entry name" value="GlmS/AgaS_SIS"/>
</dbReference>
<dbReference type="AlphaFoldDB" id="A0A1F5TRD3"/>
<dbReference type="InterPro" id="IPR046348">
    <property type="entry name" value="SIS_dom_sf"/>
</dbReference>
<keyword evidence="5" id="KW-0812">Transmembrane</keyword>
<keyword evidence="4" id="KW-0677">Repeat</keyword>
<dbReference type="GO" id="GO:0004360">
    <property type="term" value="F:glutamine-fructose-6-phosphate transaminase (isomerizing) activity"/>
    <property type="evidence" value="ECO:0007669"/>
    <property type="project" value="UniProtKB-EC"/>
</dbReference>